<dbReference type="PANTHER" id="PTHR47174:SF3">
    <property type="entry name" value="BRIDGING INTEGRATOR 3"/>
    <property type="match status" value="1"/>
</dbReference>
<accession>A0A9P3PJ21</accession>
<dbReference type="GO" id="GO:0051666">
    <property type="term" value="P:actin cortical patch localization"/>
    <property type="evidence" value="ECO:0007669"/>
    <property type="project" value="InterPro"/>
</dbReference>
<dbReference type="GO" id="GO:0008289">
    <property type="term" value="F:lipid binding"/>
    <property type="evidence" value="ECO:0007669"/>
    <property type="project" value="TreeGrafter"/>
</dbReference>
<dbReference type="SUPFAM" id="SSF50044">
    <property type="entry name" value="SH3-domain"/>
    <property type="match status" value="1"/>
</dbReference>
<dbReference type="FunFam" id="2.30.30.40:FF:000072">
    <property type="entry name" value="Unconventional Myosin IB"/>
    <property type="match status" value="1"/>
</dbReference>
<dbReference type="InterPro" id="IPR036028">
    <property type="entry name" value="SH3-like_dom_sf"/>
</dbReference>
<dbReference type="PRINTS" id="PR00452">
    <property type="entry name" value="SH3DOMAIN"/>
</dbReference>
<dbReference type="GO" id="GO:0097320">
    <property type="term" value="P:plasma membrane tubulation"/>
    <property type="evidence" value="ECO:0007669"/>
    <property type="project" value="TreeGrafter"/>
</dbReference>
<proteinExistence type="predicted"/>
<keyword evidence="8" id="KW-1185">Reference proteome</keyword>
<dbReference type="SMART" id="SM00326">
    <property type="entry name" value="SH3"/>
    <property type="match status" value="1"/>
</dbReference>
<dbReference type="OrthoDB" id="5983572at2759"/>
<feature type="domain" description="SH3" evidence="6">
    <location>
        <begin position="97"/>
        <end position="158"/>
    </location>
</feature>
<dbReference type="GO" id="GO:0005737">
    <property type="term" value="C:cytoplasm"/>
    <property type="evidence" value="ECO:0007669"/>
    <property type="project" value="UniProtKB-SubCell"/>
</dbReference>
<dbReference type="Proteomes" id="UP001063166">
    <property type="component" value="Unassembled WGS sequence"/>
</dbReference>
<dbReference type="PROSITE" id="PS50002">
    <property type="entry name" value="SH3"/>
    <property type="match status" value="1"/>
</dbReference>
<gene>
    <name evidence="7" type="ORF">LshimejAT787_0401680</name>
</gene>
<feature type="region of interest" description="Disordered" evidence="5">
    <location>
        <begin position="156"/>
        <end position="236"/>
    </location>
</feature>
<keyword evidence="3" id="KW-0963">Cytoplasm</keyword>
<organism evidence="7 8">
    <name type="scientific">Lyophyllum shimeji</name>
    <name type="common">Hon-shimeji</name>
    <name type="synonym">Tricholoma shimeji</name>
    <dbReference type="NCBI Taxonomy" id="47721"/>
    <lineage>
        <taxon>Eukaryota</taxon>
        <taxon>Fungi</taxon>
        <taxon>Dikarya</taxon>
        <taxon>Basidiomycota</taxon>
        <taxon>Agaricomycotina</taxon>
        <taxon>Agaricomycetes</taxon>
        <taxon>Agaricomycetidae</taxon>
        <taxon>Agaricales</taxon>
        <taxon>Tricholomatineae</taxon>
        <taxon>Lyophyllaceae</taxon>
        <taxon>Lyophyllum</taxon>
    </lineage>
</organism>
<dbReference type="AlphaFoldDB" id="A0A9P3PJ21"/>
<evidence type="ECO:0000313" key="7">
    <source>
        <dbReference type="EMBL" id="GLB37117.1"/>
    </source>
</evidence>
<feature type="region of interest" description="Disordered" evidence="5">
    <location>
        <begin position="72"/>
        <end position="95"/>
    </location>
</feature>
<keyword evidence="2 4" id="KW-0728">SH3 domain</keyword>
<evidence type="ECO:0000256" key="2">
    <source>
        <dbReference type="ARBA" id="ARBA00022443"/>
    </source>
</evidence>
<comment type="caution">
    <text evidence="7">The sequence shown here is derived from an EMBL/GenBank/DDBJ whole genome shotgun (WGS) entry which is preliminary data.</text>
</comment>
<dbReference type="EMBL" id="BRPK01000004">
    <property type="protein sequence ID" value="GLB37117.1"/>
    <property type="molecule type" value="Genomic_DNA"/>
</dbReference>
<dbReference type="Pfam" id="PF00018">
    <property type="entry name" value="SH3_1"/>
    <property type="match status" value="1"/>
</dbReference>
<reference evidence="7" key="1">
    <citation type="submission" date="2022-07" db="EMBL/GenBank/DDBJ databases">
        <title>The genome of Lyophyllum shimeji provides insight into the initial evolution of ectomycorrhizal fungal genome.</title>
        <authorList>
            <person name="Kobayashi Y."/>
            <person name="Shibata T."/>
            <person name="Hirakawa H."/>
            <person name="Shigenobu S."/>
            <person name="Nishiyama T."/>
            <person name="Yamada A."/>
            <person name="Hasebe M."/>
            <person name="Kawaguchi M."/>
        </authorList>
    </citation>
    <scope>NUCLEOTIDE SEQUENCE</scope>
    <source>
        <strain evidence="7">AT787</strain>
    </source>
</reference>
<sequence length="265" mass="27474">MAAAPFLAHILLQTRASVRFLVTQKQVSEEDGKDIISKLPKPDYLDESQADEAALVEKAQKLAVSGSSFSEAKPAAPAYAPPPGPPYQPPPSAPSNNALFRARAAWDYNVSGENPGDLSFRAGDVIEIIAETNADWWTGRLNGREGLLPSTYVERLPPAQGTLPWPARTSDSEKPAAASSYPIGPYPSYQPPGGYQGPPPPGQAYTPYGGPPPAAPGPNAPANTEDPPKKGKFGGLGNTVAHAAAGGVGFGAGNAIGSGLIHSIF</sequence>
<dbReference type="GO" id="GO:0006897">
    <property type="term" value="P:endocytosis"/>
    <property type="evidence" value="ECO:0007669"/>
    <property type="project" value="InterPro"/>
</dbReference>
<name>A0A9P3PJ21_LYOSH</name>
<comment type="subcellular location">
    <subcellularLocation>
        <location evidence="1">Cytoplasm</location>
    </subcellularLocation>
</comment>
<dbReference type="GO" id="GO:0015629">
    <property type="term" value="C:actin cytoskeleton"/>
    <property type="evidence" value="ECO:0007669"/>
    <property type="project" value="TreeGrafter"/>
</dbReference>
<evidence type="ECO:0000259" key="6">
    <source>
        <dbReference type="PROSITE" id="PS50002"/>
    </source>
</evidence>
<evidence type="ECO:0000256" key="4">
    <source>
        <dbReference type="PROSITE-ProRule" id="PRU00192"/>
    </source>
</evidence>
<dbReference type="InterPro" id="IPR001452">
    <property type="entry name" value="SH3_domain"/>
</dbReference>
<dbReference type="CDD" id="cd00174">
    <property type="entry name" value="SH3"/>
    <property type="match status" value="1"/>
</dbReference>
<dbReference type="PANTHER" id="PTHR47174">
    <property type="entry name" value="BRIDGING INTEGRATOR 3"/>
    <property type="match status" value="1"/>
</dbReference>
<evidence type="ECO:0000256" key="3">
    <source>
        <dbReference type="ARBA" id="ARBA00022490"/>
    </source>
</evidence>
<feature type="compositionally biased region" description="Pro residues" evidence="5">
    <location>
        <begin position="79"/>
        <end position="93"/>
    </location>
</feature>
<feature type="compositionally biased region" description="Pro residues" evidence="5">
    <location>
        <begin position="209"/>
        <end position="219"/>
    </location>
</feature>
<dbReference type="Gene3D" id="2.30.30.40">
    <property type="entry name" value="SH3 Domains"/>
    <property type="match status" value="1"/>
</dbReference>
<dbReference type="InterPro" id="IPR046982">
    <property type="entry name" value="BIN3/RVS161-like"/>
</dbReference>
<protein>
    <submittedName>
        <fullName evidence="7">SH3-domain-containing protein</fullName>
    </submittedName>
</protein>
<evidence type="ECO:0000256" key="1">
    <source>
        <dbReference type="ARBA" id="ARBA00004496"/>
    </source>
</evidence>
<evidence type="ECO:0000313" key="8">
    <source>
        <dbReference type="Proteomes" id="UP001063166"/>
    </source>
</evidence>
<evidence type="ECO:0000256" key="5">
    <source>
        <dbReference type="SAM" id="MobiDB-lite"/>
    </source>
</evidence>